<feature type="compositionally biased region" description="Basic and acidic residues" evidence="1">
    <location>
        <begin position="19"/>
        <end position="30"/>
    </location>
</feature>
<gene>
    <name evidence="2" type="ORF">J4Q44_G00144310</name>
</gene>
<dbReference type="Proteomes" id="UP001356427">
    <property type="component" value="Unassembled WGS sequence"/>
</dbReference>
<feature type="region of interest" description="Disordered" evidence="1">
    <location>
        <begin position="1"/>
        <end position="70"/>
    </location>
</feature>
<keyword evidence="3" id="KW-1185">Reference proteome</keyword>
<feature type="compositionally biased region" description="Basic and acidic residues" evidence="1">
    <location>
        <begin position="36"/>
        <end position="50"/>
    </location>
</feature>
<dbReference type="EMBL" id="JAGTTL010000012">
    <property type="protein sequence ID" value="KAK6314902.1"/>
    <property type="molecule type" value="Genomic_DNA"/>
</dbReference>
<proteinExistence type="predicted"/>
<comment type="caution">
    <text evidence="2">The sequence shown here is derived from an EMBL/GenBank/DDBJ whole genome shotgun (WGS) entry which is preliminary data.</text>
</comment>
<feature type="compositionally biased region" description="Basic and acidic residues" evidence="1">
    <location>
        <begin position="1"/>
        <end position="12"/>
    </location>
</feature>
<protein>
    <submittedName>
        <fullName evidence="2">Uncharacterized protein</fullName>
    </submittedName>
</protein>
<evidence type="ECO:0000256" key="1">
    <source>
        <dbReference type="SAM" id="MobiDB-lite"/>
    </source>
</evidence>
<organism evidence="2 3">
    <name type="scientific">Coregonus suidteri</name>
    <dbReference type="NCBI Taxonomy" id="861788"/>
    <lineage>
        <taxon>Eukaryota</taxon>
        <taxon>Metazoa</taxon>
        <taxon>Chordata</taxon>
        <taxon>Craniata</taxon>
        <taxon>Vertebrata</taxon>
        <taxon>Euteleostomi</taxon>
        <taxon>Actinopterygii</taxon>
        <taxon>Neopterygii</taxon>
        <taxon>Teleostei</taxon>
        <taxon>Protacanthopterygii</taxon>
        <taxon>Salmoniformes</taxon>
        <taxon>Salmonidae</taxon>
        <taxon>Coregoninae</taxon>
        <taxon>Coregonus</taxon>
    </lineage>
</organism>
<reference evidence="2 3" key="1">
    <citation type="submission" date="2021-04" db="EMBL/GenBank/DDBJ databases">
        <authorList>
            <person name="De Guttry C."/>
            <person name="Zahm M."/>
            <person name="Klopp C."/>
            <person name="Cabau C."/>
            <person name="Louis A."/>
            <person name="Berthelot C."/>
            <person name="Parey E."/>
            <person name="Roest Crollius H."/>
            <person name="Montfort J."/>
            <person name="Robinson-Rechavi M."/>
            <person name="Bucao C."/>
            <person name="Bouchez O."/>
            <person name="Gislard M."/>
            <person name="Lluch J."/>
            <person name="Milhes M."/>
            <person name="Lampietro C."/>
            <person name="Lopez Roques C."/>
            <person name="Donnadieu C."/>
            <person name="Braasch I."/>
            <person name="Desvignes T."/>
            <person name="Postlethwait J."/>
            <person name="Bobe J."/>
            <person name="Wedekind C."/>
            <person name="Guiguen Y."/>
        </authorList>
    </citation>
    <scope>NUCLEOTIDE SEQUENCE [LARGE SCALE GENOMIC DNA]</scope>
    <source>
        <strain evidence="2">Cs_M1</strain>
        <tissue evidence="2">Blood</tissue>
    </source>
</reference>
<evidence type="ECO:0000313" key="2">
    <source>
        <dbReference type="EMBL" id="KAK6314902.1"/>
    </source>
</evidence>
<sequence length="93" mass="10240">MKATEQIRERRKDRSRAHSAQEAEEIKCFHESQSTKQEHHALHFQTDQRDSLAALPPPSAPLSDTRDFTGSSLTGQALLIVPGDRANPGVGGH</sequence>
<dbReference type="AlphaFoldDB" id="A0AAN8R631"/>
<name>A0AAN8R631_9TELE</name>
<accession>A0AAN8R631</accession>
<evidence type="ECO:0000313" key="3">
    <source>
        <dbReference type="Proteomes" id="UP001356427"/>
    </source>
</evidence>